<feature type="transmembrane region" description="Helical" evidence="6">
    <location>
        <begin position="207"/>
        <end position="228"/>
    </location>
</feature>
<evidence type="ECO:0000256" key="1">
    <source>
        <dbReference type="ARBA" id="ARBA00004127"/>
    </source>
</evidence>
<dbReference type="GO" id="GO:0016020">
    <property type="term" value="C:membrane"/>
    <property type="evidence" value="ECO:0007669"/>
    <property type="project" value="UniProtKB-SubCell"/>
</dbReference>
<dbReference type="AlphaFoldDB" id="U5LHJ6"/>
<dbReference type="HOGENOM" id="CLU_033863_19_0_9"/>
<dbReference type="Gene3D" id="1.10.3730.20">
    <property type="match status" value="1"/>
</dbReference>
<organism evidence="8 9">
    <name type="scientific">Bacillus infantis NRRL B-14911</name>
    <dbReference type="NCBI Taxonomy" id="1367477"/>
    <lineage>
        <taxon>Bacteria</taxon>
        <taxon>Bacillati</taxon>
        <taxon>Bacillota</taxon>
        <taxon>Bacilli</taxon>
        <taxon>Bacillales</taxon>
        <taxon>Bacillaceae</taxon>
        <taxon>Bacillus</taxon>
    </lineage>
</organism>
<dbReference type="InterPro" id="IPR000620">
    <property type="entry name" value="EamA_dom"/>
</dbReference>
<evidence type="ECO:0000256" key="2">
    <source>
        <dbReference type="ARBA" id="ARBA00007362"/>
    </source>
</evidence>
<gene>
    <name evidence="8" type="ORF">N288_25625</name>
</gene>
<sequence>MAHFGPEDLSPWPLKGGESSMDRRKGILLVMTGAMFWGIGGTAAKKLFQDFQIDVDWLVTVRLLIAGVLLLAVQYFAKDRAQILGVWKKKSSALRLIIFGLLGMLAVQYTYMASIEHGNAAVATLLQYLAPVMIILYLVLRKQTVLTRGDLLTIALALFGSFFLLTNGSISHLSVPVPAVVWGVLSGAALAFYTLYAVPLLKEYDSLVIVGWAMVIGGLALSFVHPPWRMDILSFTGEVYVYLAFVVLFGTMIAFWFYIESLQSLQPKETSLLGSVEPLAAVLTTVFWLKEPFGVFQWVGTACIIGMILFIALKKEPAEEKRRPGGREEPLRVS</sequence>
<proteinExistence type="inferred from homology"/>
<feature type="transmembrane region" description="Helical" evidence="6">
    <location>
        <begin position="57"/>
        <end position="76"/>
    </location>
</feature>
<feature type="transmembrane region" description="Helical" evidence="6">
    <location>
        <begin position="179"/>
        <end position="200"/>
    </location>
</feature>
<reference evidence="8 9" key="1">
    <citation type="submission" date="2013-07" db="EMBL/GenBank/DDBJ databases">
        <title>Complete genome sequence of Bacillus infantis NRRL B-14911 that has potential to induce cardiac disease by antigenic mimicry.</title>
        <authorList>
            <person name="Massilamany C."/>
            <person name="Smith T.P.L."/>
            <person name="Loy J.D."/>
            <person name="Barletta R."/>
            <person name="Reddy J."/>
        </authorList>
    </citation>
    <scope>NUCLEOTIDE SEQUENCE [LARGE SCALE GENOMIC DNA]</scope>
    <source>
        <strain evidence="8 9">NRRL B-14911</strain>
    </source>
</reference>
<keyword evidence="9" id="KW-1185">Reference proteome</keyword>
<comment type="similarity">
    <text evidence="2">Belongs to the EamA transporter family.</text>
</comment>
<dbReference type="KEGG" id="bif:N288_25625"/>
<evidence type="ECO:0000259" key="7">
    <source>
        <dbReference type="Pfam" id="PF00892"/>
    </source>
</evidence>
<evidence type="ECO:0000256" key="5">
    <source>
        <dbReference type="ARBA" id="ARBA00023136"/>
    </source>
</evidence>
<keyword evidence="4 6" id="KW-1133">Transmembrane helix</keyword>
<dbReference type="Proteomes" id="UP000017805">
    <property type="component" value="Chromosome"/>
</dbReference>
<keyword evidence="3 6" id="KW-0812">Transmembrane</keyword>
<dbReference type="PANTHER" id="PTHR32322:SF2">
    <property type="entry name" value="EAMA DOMAIN-CONTAINING PROTEIN"/>
    <property type="match status" value="1"/>
</dbReference>
<feature type="transmembrane region" description="Helical" evidence="6">
    <location>
        <begin position="151"/>
        <end position="173"/>
    </location>
</feature>
<evidence type="ECO:0000256" key="6">
    <source>
        <dbReference type="SAM" id="Phobius"/>
    </source>
</evidence>
<evidence type="ECO:0000313" key="8">
    <source>
        <dbReference type="EMBL" id="AGX06955.1"/>
    </source>
</evidence>
<feature type="transmembrane region" description="Helical" evidence="6">
    <location>
        <begin position="295"/>
        <end position="313"/>
    </location>
</feature>
<feature type="transmembrane region" description="Helical" evidence="6">
    <location>
        <begin position="120"/>
        <end position="139"/>
    </location>
</feature>
<dbReference type="PANTHER" id="PTHR32322">
    <property type="entry name" value="INNER MEMBRANE TRANSPORTER"/>
    <property type="match status" value="1"/>
</dbReference>
<dbReference type="InterPro" id="IPR037185">
    <property type="entry name" value="EmrE-like"/>
</dbReference>
<feature type="transmembrane region" description="Helical" evidence="6">
    <location>
        <begin position="271"/>
        <end position="289"/>
    </location>
</feature>
<feature type="transmembrane region" description="Helical" evidence="6">
    <location>
        <begin position="240"/>
        <end position="259"/>
    </location>
</feature>
<dbReference type="PATRIC" id="fig|1367477.3.peg.5116"/>
<dbReference type="InterPro" id="IPR050638">
    <property type="entry name" value="AA-Vitamin_Transporters"/>
</dbReference>
<name>U5LHJ6_9BACI</name>
<feature type="domain" description="EamA" evidence="7">
    <location>
        <begin position="179"/>
        <end position="312"/>
    </location>
</feature>
<accession>U5LHJ6</accession>
<evidence type="ECO:0000313" key="9">
    <source>
        <dbReference type="Proteomes" id="UP000017805"/>
    </source>
</evidence>
<evidence type="ECO:0000256" key="4">
    <source>
        <dbReference type="ARBA" id="ARBA00022989"/>
    </source>
</evidence>
<dbReference type="Pfam" id="PF00892">
    <property type="entry name" value="EamA"/>
    <property type="match status" value="2"/>
</dbReference>
<comment type="subcellular location">
    <subcellularLocation>
        <location evidence="1">Endomembrane system</location>
        <topology evidence="1">Multi-pass membrane protein</topology>
    </subcellularLocation>
</comment>
<evidence type="ECO:0000256" key="3">
    <source>
        <dbReference type="ARBA" id="ARBA00022692"/>
    </source>
</evidence>
<dbReference type="SUPFAM" id="SSF103481">
    <property type="entry name" value="Multidrug resistance efflux transporter EmrE"/>
    <property type="match status" value="2"/>
</dbReference>
<dbReference type="EMBL" id="CP006643">
    <property type="protein sequence ID" value="AGX06955.1"/>
    <property type="molecule type" value="Genomic_DNA"/>
</dbReference>
<keyword evidence="5 6" id="KW-0472">Membrane</keyword>
<protein>
    <submittedName>
        <fullName evidence="8">Transporter</fullName>
    </submittedName>
</protein>
<feature type="transmembrane region" description="Helical" evidence="6">
    <location>
        <begin position="96"/>
        <end position="114"/>
    </location>
</feature>
<feature type="transmembrane region" description="Helical" evidence="6">
    <location>
        <begin position="26"/>
        <end position="45"/>
    </location>
</feature>
<dbReference type="STRING" id="1367477.N288_25625"/>
<feature type="domain" description="EamA" evidence="7">
    <location>
        <begin position="25"/>
        <end position="165"/>
    </location>
</feature>